<feature type="signal peptide" evidence="2">
    <location>
        <begin position="1"/>
        <end position="29"/>
    </location>
</feature>
<feature type="compositionally biased region" description="Low complexity" evidence="1">
    <location>
        <begin position="46"/>
        <end position="64"/>
    </location>
</feature>
<evidence type="ECO:0000313" key="4">
    <source>
        <dbReference type="Proteomes" id="UP000193648"/>
    </source>
</evidence>
<feature type="compositionally biased region" description="Acidic residues" evidence="1">
    <location>
        <begin position="371"/>
        <end position="380"/>
    </location>
</feature>
<dbReference type="Proteomes" id="UP000193648">
    <property type="component" value="Unassembled WGS sequence"/>
</dbReference>
<name>A0A1Y2H2T2_9FUNG</name>
<feature type="region of interest" description="Disordered" evidence="1">
    <location>
        <begin position="36"/>
        <end position="90"/>
    </location>
</feature>
<evidence type="ECO:0000256" key="2">
    <source>
        <dbReference type="SAM" id="SignalP"/>
    </source>
</evidence>
<dbReference type="OrthoDB" id="2425693at2759"/>
<feature type="compositionally biased region" description="Basic and acidic residues" evidence="1">
    <location>
        <begin position="405"/>
        <end position="444"/>
    </location>
</feature>
<comment type="caution">
    <text evidence="3">The sequence shown here is derived from an EMBL/GenBank/DDBJ whole genome shotgun (WGS) entry which is preliminary data.</text>
</comment>
<evidence type="ECO:0000256" key="1">
    <source>
        <dbReference type="SAM" id="MobiDB-lite"/>
    </source>
</evidence>
<keyword evidence="2" id="KW-0732">Signal</keyword>
<organism evidence="3 4">
    <name type="scientific">Lobosporangium transversale</name>
    <dbReference type="NCBI Taxonomy" id="64571"/>
    <lineage>
        <taxon>Eukaryota</taxon>
        <taxon>Fungi</taxon>
        <taxon>Fungi incertae sedis</taxon>
        <taxon>Mucoromycota</taxon>
        <taxon>Mortierellomycotina</taxon>
        <taxon>Mortierellomycetes</taxon>
        <taxon>Mortierellales</taxon>
        <taxon>Mortierellaceae</taxon>
        <taxon>Lobosporangium</taxon>
    </lineage>
</organism>
<keyword evidence="4" id="KW-1185">Reference proteome</keyword>
<feature type="region of interest" description="Disordered" evidence="1">
    <location>
        <begin position="256"/>
        <end position="277"/>
    </location>
</feature>
<dbReference type="RefSeq" id="XP_021885976.1">
    <property type="nucleotide sequence ID" value="XM_022026261.1"/>
</dbReference>
<feature type="region of interest" description="Disordered" evidence="1">
    <location>
        <begin position="301"/>
        <end position="450"/>
    </location>
</feature>
<proteinExistence type="predicted"/>
<dbReference type="EMBL" id="MCFF01000002">
    <property type="protein sequence ID" value="ORZ28291.1"/>
    <property type="molecule type" value="Genomic_DNA"/>
</dbReference>
<feature type="compositionally biased region" description="Basic and acidic residues" evidence="1">
    <location>
        <begin position="301"/>
        <end position="326"/>
    </location>
</feature>
<evidence type="ECO:0000313" key="3">
    <source>
        <dbReference type="EMBL" id="ORZ28291.1"/>
    </source>
</evidence>
<feature type="chain" id="PRO_5013367935" evidence="2">
    <location>
        <begin position="30"/>
        <end position="592"/>
    </location>
</feature>
<gene>
    <name evidence="3" type="ORF">BCR41DRAFT_366946</name>
</gene>
<accession>A0A1Y2H2T2</accession>
<protein>
    <submittedName>
        <fullName evidence="3">Uncharacterized protein</fullName>
    </submittedName>
</protein>
<dbReference type="AlphaFoldDB" id="A0A1Y2H2T2"/>
<reference evidence="3 4" key="1">
    <citation type="submission" date="2016-07" db="EMBL/GenBank/DDBJ databases">
        <title>Pervasive Adenine N6-methylation of Active Genes in Fungi.</title>
        <authorList>
            <consortium name="DOE Joint Genome Institute"/>
            <person name="Mondo S.J."/>
            <person name="Dannebaum R.O."/>
            <person name="Kuo R.C."/>
            <person name="Labutti K."/>
            <person name="Haridas S."/>
            <person name="Kuo A."/>
            <person name="Salamov A."/>
            <person name="Ahrendt S.R."/>
            <person name="Lipzen A."/>
            <person name="Sullivan W."/>
            <person name="Andreopoulos W.B."/>
            <person name="Clum A."/>
            <person name="Lindquist E."/>
            <person name="Daum C."/>
            <person name="Ramamoorthy G.K."/>
            <person name="Gryganskyi A."/>
            <person name="Culley D."/>
            <person name="Magnuson J.K."/>
            <person name="James T.Y."/>
            <person name="O'Malley M.A."/>
            <person name="Stajich J.E."/>
            <person name="Spatafora J.W."/>
            <person name="Visel A."/>
            <person name="Grigoriev I.V."/>
        </authorList>
    </citation>
    <scope>NUCLEOTIDE SEQUENCE [LARGE SCALE GENOMIC DNA]</scope>
    <source>
        <strain evidence="3 4">NRRL 3116</strain>
    </source>
</reference>
<dbReference type="InParanoid" id="A0A1Y2H2T2"/>
<sequence length="592" mass="66664">MKAIRISLGLVSLTSLLSVALMAPVPVQAMPVSLRSYPHHPRADPDPSNSTPSPTPASNNTNSTVTESKTPKNSHPRQHQQPKYDFDILNPEPNDEWISGSLQSLSWVDLNLPPRTTFDITFVPVDPETNPEAITVTRRPTLRYVSALKRFVDVIVPYDLITKEQLVQEQEGDGEKVEEIPEEFIHGVHQGDANDTDLPAIPSSLPTTSAQPFKDIRSQARLYITAYEGRSNKILVRKSVFPIIIRKDHARDLRAVKAPSPASDFPIPLNGGSGGGVAELQQLQQKEEPDLKDVSTESLLEKKDSDITHLEDDVQDQSHGEERSESNEDEVIASTNGDKAGYEGTESISDESSEEPPVSPIINQQQREDENQSVEDDIEKENEINMYTPTGRELGVNTDDTTETEEVKNDHENEHQHQQETKTHSHEEKRDGDEDEEKHDHTHSIDPNFFQNDEDVELWNEHMDDPGYNPPIKVIDAGTINITRWIENKVRFFVGAPYVFAWEFPESGKGLTGVVNVYVEDAFTGKRYDIVAGNMPSDVQFMYLHPSAIMMSATPNKRIYLRARVELDLFKLGNIHRYTGFSKMFWVERGAL</sequence>
<dbReference type="GeneID" id="33568104"/>